<name>C9MKW0_9BACT</name>
<keyword evidence="2" id="KW-1185">Reference proteome</keyword>
<evidence type="ECO:0000313" key="1">
    <source>
        <dbReference type="EMBL" id="EEX19915.1"/>
    </source>
</evidence>
<dbReference type="Proteomes" id="UP000003327">
    <property type="component" value="Unassembled WGS sequence"/>
</dbReference>
<comment type="caution">
    <text evidence="1">The sequence shown here is derived from an EMBL/GenBank/DDBJ whole genome shotgun (WGS) entry which is preliminary data.</text>
</comment>
<gene>
    <name evidence="1" type="ORF">HMPREF0973_00234</name>
</gene>
<reference evidence="1 2" key="1">
    <citation type="submission" date="2009-09" db="EMBL/GenBank/DDBJ databases">
        <authorList>
            <person name="Weinstock G."/>
            <person name="Sodergren E."/>
            <person name="Clifton S."/>
            <person name="Fulton L."/>
            <person name="Fulton B."/>
            <person name="Courtney L."/>
            <person name="Fronick C."/>
            <person name="Harrison M."/>
            <person name="Strong C."/>
            <person name="Farmer C."/>
            <person name="Delahaunty K."/>
            <person name="Markovic C."/>
            <person name="Hall O."/>
            <person name="Minx P."/>
            <person name="Tomlinson C."/>
            <person name="Mitreva M."/>
            <person name="Nelson J."/>
            <person name="Hou S."/>
            <person name="Wollam A."/>
            <person name="Pepin K.H."/>
            <person name="Johnson M."/>
            <person name="Bhonagiri V."/>
            <person name="Nash W.E."/>
            <person name="Warren W."/>
            <person name="Chinwalla A."/>
            <person name="Mardis E.R."/>
            <person name="Wilson R.K."/>
        </authorList>
    </citation>
    <scope>NUCLEOTIDE SEQUENCE [LARGE SCALE GENOMIC DNA]</scope>
    <source>
        <strain evidence="1 2">F0319</strain>
    </source>
</reference>
<sequence length="81" mass="9339">MEKTKVTKRAEIQERILALNFYMWKRFTRQQYLLIEVSTHLSVGRDAESEASFGGQRRASVPTDSICFQIELITSLLVNST</sequence>
<proteinExistence type="predicted"/>
<protein>
    <submittedName>
        <fullName evidence="1">Uncharacterized protein</fullName>
    </submittedName>
</protein>
<organism evidence="1 2">
    <name type="scientific">Prevotella veroralis F0319</name>
    <dbReference type="NCBI Taxonomy" id="649761"/>
    <lineage>
        <taxon>Bacteria</taxon>
        <taxon>Pseudomonadati</taxon>
        <taxon>Bacteroidota</taxon>
        <taxon>Bacteroidia</taxon>
        <taxon>Bacteroidales</taxon>
        <taxon>Prevotellaceae</taxon>
        <taxon>Prevotella</taxon>
    </lineage>
</organism>
<evidence type="ECO:0000313" key="2">
    <source>
        <dbReference type="Proteomes" id="UP000003327"/>
    </source>
</evidence>
<dbReference type="EMBL" id="ACVA01000007">
    <property type="protein sequence ID" value="EEX19915.1"/>
    <property type="molecule type" value="Genomic_DNA"/>
</dbReference>
<dbReference type="HOGENOM" id="CLU_2570979_0_0_10"/>
<accession>C9MKW0</accession>
<dbReference type="AlphaFoldDB" id="C9MKW0"/>